<dbReference type="Gene3D" id="3.40.50.1820">
    <property type="entry name" value="alpha/beta hydrolase"/>
    <property type="match status" value="1"/>
</dbReference>
<sequence length="493" mass="53301">MVWIHGGGYGTGQGNNEFWELLQTNDNGFVLVLIQYRLGAFGWLSSDDLVNNGGVPNAGLHDMHFALQWVKQHIGQFGGDSDHVTISGESAGAGAVMLLGMTNNGSEGTSLFTNSIAASPYLPTQWRYDGLAPTQAYDNFATEVGCTDDSQNSSIFACLVGADTLTLQNASAIISGSYKYGQWAFLPVTDTNFLSERPSVQLNAGQVNGLRLLTSNNADEGQGFVPQNITSESDFNEYVEGLFPLMSRNNITRILEAYSIALVKPGPLFSTLGDSGPTALNQSEFAIGQQQRANNLYAETTFVCPSYWLANGYMASKWPGKTGTSQKRAAWKYQFSVPPSEHGADLDAYQAFNREALGEGTMTTAARLAIQLAWGRFIMYDNPTLPDSIILDLVTGTNGISTHDNITAISSSNWPQWSSEPPLGQSLMLNVNMTGGMPHVITWTPVGGTAINITQMTAPGLEAAFRIVDANSWEAGRAQRCEVWRELGDVVPE</sequence>
<feature type="domain" description="Carboxylesterase type B" evidence="4">
    <location>
        <begin position="1"/>
        <end position="341"/>
    </location>
</feature>
<keyword evidence="6" id="KW-1185">Reference proteome</keyword>
<proteinExistence type="inferred from homology"/>
<organism evidence="5 6">
    <name type="scientific">Coniella lustricola</name>
    <dbReference type="NCBI Taxonomy" id="2025994"/>
    <lineage>
        <taxon>Eukaryota</taxon>
        <taxon>Fungi</taxon>
        <taxon>Dikarya</taxon>
        <taxon>Ascomycota</taxon>
        <taxon>Pezizomycotina</taxon>
        <taxon>Sordariomycetes</taxon>
        <taxon>Sordariomycetidae</taxon>
        <taxon>Diaporthales</taxon>
        <taxon>Schizoparmaceae</taxon>
        <taxon>Coniella</taxon>
    </lineage>
</organism>
<evidence type="ECO:0000313" key="5">
    <source>
        <dbReference type="EMBL" id="PSR85517.1"/>
    </source>
</evidence>
<evidence type="ECO:0000256" key="3">
    <source>
        <dbReference type="RuleBase" id="RU361235"/>
    </source>
</evidence>
<dbReference type="AlphaFoldDB" id="A0A2T3A7Z5"/>
<gene>
    <name evidence="5" type="ORF">BD289DRAFT_389859</name>
</gene>
<dbReference type="InterPro" id="IPR050309">
    <property type="entry name" value="Type-B_Carboxylest/Lipase"/>
</dbReference>
<accession>A0A2T3A7Z5</accession>
<name>A0A2T3A7Z5_9PEZI</name>
<dbReference type="InterPro" id="IPR019826">
    <property type="entry name" value="Carboxylesterase_B_AS"/>
</dbReference>
<dbReference type="InterPro" id="IPR029058">
    <property type="entry name" value="AB_hydrolase_fold"/>
</dbReference>
<dbReference type="Proteomes" id="UP000241462">
    <property type="component" value="Unassembled WGS sequence"/>
</dbReference>
<evidence type="ECO:0000313" key="6">
    <source>
        <dbReference type="Proteomes" id="UP000241462"/>
    </source>
</evidence>
<dbReference type="SUPFAM" id="SSF53474">
    <property type="entry name" value="alpha/beta-Hydrolases"/>
    <property type="match status" value="1"/>
</dbReference>
<dbReference type="PROSITE" id="PS00122">
    <property type="entry name" value="CARBOXYLESTERASE_B_1"/>
    <property type="match status" value="1"/>
</dbReference>
<dbReference type="Pfam" id="PF00135">
    <property type="entry name" value="COesterase"/>
    <property type="match status" value="1"/>
</dbReference>
<dbReference type="InterPro" id="IPR002018">
    <property type="entry name" value="CarbesteraseB"/>
</dbReference>
<protein>
    <recommendedName>
        <fullName evidence="3">Carboxylic ester hydrolase</fullName>
        <ecNumber evidence="3">3.1.1.-</ecNumber>
    </recommendedName>
</protein>
<evidence type="ECO:0000256" key="1">
    <source>
        <dbReference type="ARBA" id="ARBA00005964"/>
    </source>
</evidence>
<dbReference type="EMBL" id="KZ678442">
    <property type="protein sequence ID" value="PSR85517.1"/>
    <property type="molecule type" value="Genomic_DNA"/>
</dbReference>
<evidence type="ECO:0000256" key="2">
    <source>
        <dbReference type="ARBA" id="ARBA00022801"/>
    </source>
</evidence>
<dbReference type="STRING" id="2025994.A0A2T3A7Z5"/>
<dbReference type="PANTHER" id="PTHR11559">
    <property type="entry name" value="CARBOXYLESTERASE"/>
    <property type="match status" value="1"/>
</dbReference>
<dbReference type="EC" id="3.1.1.-" evidence="3"/>
<comment type="similarity">
    <text evidence="1 3">Belongs to the type-B carboxylesterase/lipase family.</text>
</comment>
<dbReference type="OrthoDB" id="408631at2759"/>
<dbReference type="GO" id="GO:0016787">
    <property type="term" value="F:hydrolase activity"/>
    <property type="evidence" value="ECO:0007669"/>
    <property type="project" value="UniProtKB-KW"/>
</dbReference>
<evidence type="ECO:0000259" key="4">
    <source>
        <dbReference type="Pfam" id="PF00135"/>
    </source>
</evidence>
<keyword evidence="2 3" id="KW-0378">Hydrolase</keyword>
<reference evidence="5 6" key="1">
    <citation type="journal article" date="2018" name="Mycol. Prog.">
        <title>Coniella lustricola, a new species from submerged detritus.</title>
        <authorList>
            <person name="Raudabaugh D.B."/>
            <person name="Iturriaga T."/>
            <person name="Carver A."/>
            <person name="Mondo S."/>
            <person name="Pangilinan J."/>
            <person name="Lipzen A."/>
            <person name="He G."/>
            <person name="Amirebrahimi M."/>
            <person name="Grigoriev I.V."/>
            <person name="Miller A.N."/>
        </authorList>
    </citation>
    <scope>NUCLEOTIDE SEQUENCE [LARGE SCALE GENOMIC DNA]</scope>
    <source>
        <strain evidence="5 6">B22-T-1</strain>
    </source>
</reference>
<dbReference type="InParanoid" id="A0A2T3A7Z5"/>